<evidence type="ECO:0000256" key="2">
    <source>
        <dbReference type="ARBA" id="ARBA00022679"/>
    </source>
</evidence>
<dbReference type="InterPro" id="IPR002941">
    <property type="entry name" value="DNA_methylase_N4/N6"/>
</dbReference>
<evidence type="ECO:0000256" key="1">
    <source>
        <dbReference type="ARBA" id="ARBA00022603"/>
    </source>
</evidence>
<dbReference type="EMBL" id="CP155447">
    <property type="protein sequence ID" value="XBH05802.1"/>
    <property type="molecule type" value="Genomic_DNA"/>
</dbReference>
<dbReference type="AlphaFoldDB" id="A0AAU7CKZ8"/>
<accession>A0AAU7CKZ8</accession>
<dbReference type="RefSeq" id="WP_406698652.1">
    <property type="nucleotide sequence ID" value="NZ_CP155447.1"/>
</dbReference>
<dbReference type="GO" id="GO:0003677">
    <property type="term" value="F:DNA binding"/>
    <property type="evidence" value="ECO:0007669"/>
    <property type="project" value="InterPro"/>
</dbReference>
<dbReference type="Pfam" id="PF01555">
    <property type="entry name" value="N6_N4_Mtase"/>
    <property type="match status" value="1"/>
</dbReference>
<keyword evidence="1 4" id="KW-0489">Methyltransferase</keyword>
<dbReference type="SUPFAM" id="SSF53335">
    <property type="entry name" value="S-adenosyl-L-methionine-dependent methyltransferases"/>
    <property type="match status" value="2"/>
</dbReference>
<feature type="domain" description="DNA methylase N-4/N-6" evidence="3">
    <location>
        <begin position="16"/>
        <end position="73"/>
    </location>
</feature>
<name>A0AAU7CKZ8_9BACT</name>
<evidence type="ECO:0000259" key="3">
    <source>
        <dbReference type="Pfam" id="PF01555"/>
    </source>
</evidence>
<sequence length="368" mass="41411">MFAYRKEFAFNAICPYYTMFPLEFPMHHLSKHKAQLPTVYDPFCGRGTTIYAARKLGLRSYGLDISPIAAAIAQAKLASAKWENVVALAEKLVARTPKNVPESPFFGQAFSKKTLLQICSLREGLRVEKEVTAESAILRAAALGCLHGPLPTGDGTPSYFSSQMPRTFATKPDYSVRYWRDRDMSPPNVSVVGVLTKKLKRITDLNAESPSHFRNVKCLDARKATSFGRIRGPIVTITSPPYYGMRTYVQDQWLRMWFLGGEDEVDYENQNQLCHSGHERFIKDLAKVWANIGKRAQDEAHLYVRFGSIPSVKSDAKKLLNASLEEAGYWKVVSVRNAQTSHSGKRQADYMGRDSDPAIEFDFHAVLN</sequence>
<keyword evidence="2" id="KW-0808">Transferase</keyword>
<dbReference type="Gene3D" id="3.40.50.150">
    <property type="entry name" value="Vaccinia Virus protein VP39"/>
    <property type="match status" value="1"/>
</dbReference>
<gene>
    <name evidence="4" type="ORF">V5E97_07175</name>
</gene>
<protein>
    <submittedName>
        <fullName evidence="4">DNA methyltransferase</fullName>
    </submittedName>
</protein>
<dbReference type="GO" id="GO:0008170">
    <property type="term" value="F:N-methyltransferase activity"/>
    <property type="evidence" value="ECO:0007669"/>
    <property type="project" value="InterPro"/>
</dbReference>
<dbReference type="GO" id="GO:0032259">
    <property type="term" value="P:methylation"/>
    <property type="evidence" value="ECO:0007669"/>
    <property type="project" value="UniProtKB-KW"/>
</dbReference>
<reference evidence="4" key="1">
    <citation type="submission" date="2024-05" db="EMBL/GenBank/DDBJ databases">
        <title>Planctomycetes of the genus Singulisphaera possess chitinolytic capabilities.</title>
        <authorList>
            <person name="Ivanova A."/>
        </authorList>
    </citation>
    <scope>NUCLEOTIDE SEQUENCE</scope>
    <source>
        <strain evidence="4">Ch08T</strain>
    </source>
</reference>
<proteinExistence type="predicted"/>
<evidence type="ECO:0000313" key="4">
    <source>
        <dbReference type="EMBL" id="XBH05802.1"/>
    </source>
</evidence>
<organism evidence="4">
    <name type="scientific">Singulisphaera sp. Ch08</name>
    <dbReference type="NCBI Taxonomy" id="3120278"/>
    <lineage>
        <taxon>Bacteria</taxon>
        <taxon>Pseudomonadati</taxon>
        <taxon>Planctomycetota</taxon>
        <taxon>Planctomycetia</taxon>
        <taxon>Isosphaerales</taxon>
        <taxon>Isosphaeraceae</taxon>
        <taxon>Singulisphaera</taxon>
    </lineage>
</organism>
<dbReference type="InterPro" id="IPR029063">
    <property type="entry name" value="SAM-dependent_MTases_sf"/>
</dbReference>